<feature type="region of interest" description="Disordered" evidence="15">
    <location>
        <begin position="1"/>
        <end position="20"/>
    </location>
</feature>
<keyword evidence="3" id="KW-0813">Transport</keyword>
<dbReference type="Gene3D" id="3.30.1950.10">
    <property type="entry name" value="wza like domain"/>
    <property type="match status" value="1"/>
</dbReference>
<keyword evidence="12" id="KW-0564">Palmitate</keyword>
<dbReference type="PANTHER" id="PTHR33619">
    <property type="entry name" value="POLYSACCHARIDE EXPORT PROTEIN GFCE-RELATED"/>
    <property type="match status" value="1"/>
</dbReference>
<feature type="non-terminal residue" evidence="19">
    <location>
        <position position="1"/>
    </location>
</feature>
<dbReference type="InterPro" id="IPR054765">
    <property type="entry name" value="SLBB_dom"/>
</dbReference>
<dbReference type="EMBL" id="JAAHFQ010000504">
    <property type="protein sequence ID" value="NER30203.1"/>
    <property type="molecule type" value="Genomic_DNA"/>
</dbReference>
<dbReference type="Pfam" id="PF22461">
    <property type="entry name" value="SLBB_2"/>
    <property type="match status" value="3"/>
</dbReference>
<protein>
    <submittedName>
        <fullName evidence="19">Polysaccharide export protein</fullName>
    </submittedName>
</protein>
<keyword evidence="6" id="KW-0812">Transmembrane</keyword>
<evidence type="ECO:0000256" key="14">
    <source>
        <dbReference type="ARBA" id="ARBA00023288"/>
    </source>
</evidence>
<dbReference type="GO" id="GO:0015288">
    <property type="term" value="F:porin activity"/>
    <property type="evidence" value="ECO:0007669"/>
    <property type="project" value="UniProtKB-KW"/>
</dbReference>
<evidence type="ECO:0000256" key="4">
    <source>
        <dbReference type="ARBA" id="ARBA00022452"/>
    </source>
</evidence>
<dbReference type="Gene3D" id="3.10.560.10">
    <property type="entry name" value="Outer membrane lipoprotein wza domain like"/>
    <property type="match status" value="4"/>
</dbReference>
<dbReference type="Pfam" id="PF10531">
    <property type="entry name" value="SLBB"/>
    <property type="match status" value="1"/>
</dbReference>
<evidence type="ECO:0000256" key="13">
    <source>
        <dbReference type="ARBA" id="ARBA00023237"/>
    </source>
</evidence>
<evidence type="ECO:0000313" key="19">
    <source>
        <dbReference type="EMBL" id="NER30203.1"/>
    </source>
</evidence>
<dbReference type="Pfam" id="PF02563">
    <property type="entry name" value="Poly_export"/>
    <property type="match status" value="1"/>
</dbReference>
<sequence>VLDPTQLPTQSTGVNNLPPETAYTLGAGDRVRIDIFNIPEYSGEFQVLVDGTLNLPVVGSVSVQGKTLQEASGIVSAEYVRYVKRPLVTVSLLSARPLQIVISGEVSRPGAYRIPADEGGQAVTLTQAIVQAGGVTLGADVSQVQLNRRVGFGQEQLFQLNLEDLLLKNDISQDISLRDGDKIFLPTVAQANPEESRKLADASFAAEPQGAFSIAIVGEVTSPGPYEVPVSAGKRFPTLTQAIGVAGGITQTAEIRQVEVRRRVASGQEQVLSLNLWNLLQNGDLSQDIPLQEGDTVFIPTTTALNRVEASQLAASSLAAEIEPIKVTVVGEVVRPGPYTVTGATASATNADSVGGGGGGSGLGNAPTVTQAIQVAGGITQSSDIRSIKVQRQTREGSVQEVEVDLWSLLQNGDVAEDVILQQGDTIFVPTAEAITAEEATELASASFSAAIIDVNVVGEVNRPGIVQVRANAPLNEALLAAGGFDNKRARKGSVNLVRLQPNGTVEKRKVKIDLTAGINEETNPALRPNDVIIVNRSGLSGVTDTLGTIVSPLGTFFGLLERLF</sequence>
<dbReference type="GO" id="GO:0006811">
    <property type="term" value="P:monoatomic ion transport"/>
    <property type="evidence" value="ECO:0007669"/>
    <property type="project" value="UniProtKB-KW"/>
</dbReference>
<evidence type="ECO:0000256" key="8">
    <source>
        <dbReference type="ARBA" id="ARBA00023047"/>
    </source>
</evidence>
<dbReference type="InterPro" id="IPR049712">
    <property type="entry name" value="Poly_export"/>
</dbReference>
<keyword evidence="14" id="KW-0449">Lipoprotein</keyword>
<organism evidence="19">
    <name type="scientific">Symploca sp. SIO1C4</name>
    <dbReference type="NCBI Taxonomy" id="2607765"/>
    <lineage>
        <taxon>Bacteria</taxon>
        <taxon>Bacillati</taxon>
        <taxon>Cyanobacteriota</taxon>
        <taxon>Cyanophyceae</taxon>
        <taxon>Coleofasciculales</taxon>
        <taxon>Coleofasciculaceae</taxon>
        <taxon>Symploca</taxon>
    </lineage>
</organism>
<proteinExistence type="inferred from homology"/>
<keyword evidence="13" id="KW-0998">Cell outer membrane</keyword>
<dbReference type="AlphaFoldDB" id="A0A6B3NEZ2"/>
<feature type="domain" description="SLBB" evidence="18">
    <location>
        <begin position="368"/>
        <end position="429"/>
    </location>
</feature>
<accession>A0A6B3NEZ2</accession>
<keyword evidence="8" id="KW-0625">Polysaccharide transport</keyword>
<evidence type="ECO:0000259" key="16">
    <source>
        <dbReference type="Pfam" id="PF02563"/>
    </source>
</evidence>
<feature type="domain" description="Soluble ligand binding" evidence="17">
    <location>
        <begin position="455"/>
        <end position="508"/>
    </location>
</feature>
<feature type="domain" description="SLBB" evidence="18">
    <location>
        <begin position="214"/>
        <end position="299"/>
    </location>
</feature>
<evidence type="ECO:0000256" key="1">
    <source>
        <dbReference type="ARBA" id="ARBA00004571"/>
    </source>
</evidence>
<evidence type="ECO:0000256" key="3">
    <source>
        <dbReference type="ARBA" id="ARBA00022448"/>
    </source>
</evidence>
<gene>
    <name evidence="19" type="ORF">F6J89_21915</name>
</gene>
<comment type="subcellular location">
    <subcellularLocation>
        <location evidence="1">Cell outer membrane</location>
        <topology evidence="1">Multi-pass membrane protein</topology>
    </subcellularLocation>
</comment>
<comment type="caution">
    <text evidence="19">The sequence shown here is derived from an EMBL/GenBank/DDBJ whole genome shotgun (WGS) entry which is preliminary data.</text>
</comment>
<feature type="domain" description="Polysaccharide export protein N-terminal" evidence="16">
    <location>
        <begin position="19"/>
        <end position="92"/>
    </location>
</feature>
<evidence type="ECO:0000256" key="9">
    <source>
        <dbReference type="ARBA" id="ARBA00023065"/>
    </source>
</evidence>
<evidence type="ECO:0000256" key="6">
    <source>
        <dbReference type="ARBA" id="ARBA00022692"/>
    </source>
</evidence>
<evidence type="ECO:0000256" key="7">
    <source>
        <dbReference type="ARBA" id="ARBA00022729"/>
    </source>
</evidence>
<dbReference type="InterPro" id="IPR003715">
    <property type="entry name" value="Poly_export_N"/>
</dbReference>
<keyword evidence="4" id="KW-1134">Transmembrane beta strand</keyword>
<dbReference type="GO" id="GO:0015159">
    <property type="term" value="F:polysaccharide transmembrane transporter activity"/>
    <property type="evidence" value="ECO:0007669"/>
    <property type="project" value="InterPro"/>
</dbReference>
<feature type="domain" description="SLBB" evidence="18">
    <location>
        <begin position="100"/>
        <end position="184"/>
    </location>
</feature>
<name>A0A6B3NEZ2_9CYAN</name>
<comment type="similarity">
    <text evidence="2">Belongs to the BexD/CtrA/VexA family.</text>
</comment>
<keyword evidence="9" id="KW-0406">Ion transport</keyword>
<keyword evidence="5" id="KW-0762">Sugar transport</keyword>
<evidence type="ECO:0000259" key="17">
    <source>
        <dbReference type="Pfam" id="PF10531"/>
    </source>
</evidence>
<dbReference type="InterPro" id="IPR019554">
    <property type="entry name" value="Soluble_ligand-bd"/>
</dbReference>
<dbReference type="GO" id="GO:0009279">
    <property type="term" value="C:cell outer membrane"/>
    <property type="evidence" value="ECO:0007669"/>
    <property type="project" value="UniProtKB-SubCell"/>
</dbReference>
<evidence type="ECO:0000256" key="10">
    <source>
        <dbReference type="ARBA" id="ARBA00023114"/>
    </source>
</evidence>
<keyword evidence="10" id="KW-0626">Porin</keyword>
<evidence type="ECO:0000259" key="18">
    <source>
        <dbReference type="Pfam" id="PF22461"/>
    </source>
</evidence>
<evidence type="ECO:0000256" key="2">
    <source>
        <dbReference type="ARBA" id="ARBA00009450"/>
    </source>
</evidence>
<dbReference type="GO" id="GO:0046930">
    <property type="term" value="C:pore complex"/>
    <property type="evidence" value="ECO:0007669"/>
    <property type="project" value="UniProtKB-KW"/>
</dbReference>
<keyword evidence="11" id="KW-0472">Membrane</keyword>
<keyword evidence="7" id="KW-0732">Signal</keyword>
<evidence type="ECO:0000256" key="5">
    <source>
        <dbReference type="ARBA" id="ARBA00022597"/>
    </source>
</evidence>
<evidence type="ECO:0000256" key="15">
    <source>
        <dbReference type="SAM" id="MobiDB-lite"/>
    </source>
</evidence>
<evidence type="ECO:0000256" key="12">
    <source>
        <dbReference type="ARBA" id="ARBA00023139"/>
    </source>
</evidence>
<evidence type="ECO:0000256" key="11">
    <source>
        <dbReference type="ARBA" id="ARBA00023136"/>
    </source>
</evidence>
<dbReference type="PANTHER" id="PTHR33619:SF3">
    <property type="entry name" value="POLYSACCHARIDE EXPORT PROTEIN GFCE-RELATED"/>
    <property type="match status" value="1"/>
</dbReference>
<feature type="compositionally biased region" description="Polar residues" evidence="15">
    <location>
        <begin position="1"/>
        <end position="15"/>
    </location>
</feature>
<reference evidence="19" key="1">
    <citation type="submission" date="2019-11" db="EMBL/GenBank/DDBJ databases">
        <title>Genomic insights into an expanded diversity of filamentous marine cyanobacteria reveals the extraordinary biosynthetic potential of Moorea and Okeania.</title>
        <authorList>
            <person name="Ferreira Leao T."/>
            <person name="Wang M."/>
            <person name="Moss N."/>
            <person name="Da Silva R."/>
            <person name="Sanders J."/>
            <person name="Nurk S."/>
            <person name="Gurevich A."/>
            <person name="Humphrey G."/>
            <person name="Reher R."/>
            <person name="Zhu Q."/>
            <person name="Belda-Ferre P."/>
            <person name="Glukhov E."/>
            <person name="Rex R."/>
            <person name="Dorrestein P.C."/>
            <person name="Knight R."/>
            <person name="Pevzner P."/>
            <person name="Gerwick W.H."/>
            <person name="Gerwick L."/>
        </authorList>
    </citation>
    <scope>NUCLEOTIDE SEQUENCE</scope>
    <source>
        <strain evidence="19">SIO1C4</strain>
    </source>
</reference>